<keyword evidence="3 6" id="KW-0812">Transmembrane</keyword>
<proteinExistence type="inferred from homology"/>
<dbReference type="GO" id="GO:0050957">
    <property type="term" value="P:equilibrioception"/>
    <property type="evidence" value="ECO:0007669"/>
    <property type="project" value="TreeGrafter"/>
</dbReference>
<accession>A0A401Q4J8</accession>
<sequence length="190" mass="20847">MGVGQGMAVGWGMGVGRGNGSFEEESGLEVGRGVWEKESEFGVFPTLLDAIPASLHVSVILFSAAVIVFALVAAGFFMFNAFGRPYETLHGPNGLYLWNTIACSCGFMAMILFTSEVKIHHLSEKIANYKEANFVFKTHTEIFGYSFWLLFVCTMMHCINILLIRLAGIQFPFSKSKNTDSGDGGVDLMY</sequence>
<reference evidence="7 8" key="1">
    <citation type="journal article" date="2018" name="Nat. Ecol. Evol.">
        <title>Shark genomes provide insights into elasmobranch evolution and the origin of vertebrates.</title>
        <authorList>
            <person name="Hara Y"/>
            <person name="Yamaguchi K"/>
            <person name="Onimaru K"/>
            <person name="Kadota M"/>
            <person name="Koyanagi M"/>
            <person name="Keeley SD"/>
            <person name="Tatsumi K"/>
            <person name="Tanaka K"/>
            <person name="Motone F"/>
            <person name="Kageyama Y"/>
            <person name="Nozu R"/>
            <person name="Adachi N"/>
            <person name="Nishimura O"/>
            <person name="Nakagawa R"/>
            <person name="Tanegashima C"/>
            <person name="Kiyatake I"/>
            <person name="Matsumoto R"/>
            <person name="Murakumo K"/>
            <person name="Nishida K"/>
            <person name="Terakita A"/>
            <person name="Kuratani S"/>
            <person name="Sato K"/>
            <person name="Hyodo S Kuraku.S."/>
        </authorList>
    </citation>
    <scope>NUCLEOTIDE SEQUENCE [LARGE SCALE GENOMIC DNA]</scope>
</reference>
<dbReference type="PANTHER" id="PTHR31548">
    <property type="entry name" value="CLARIN"/>
    <property type="match status" value="1"/>
</dbReference>
<evidence type="ECO:0000256" key="3">
    <source>
        <dbReference type="ARBA" id="ARBA00022692"/>
    </source>
</evidence>
<dbReference type="GO" id="GO:0016020">
    <property type="term" value="C:membrane"/>
    <property type="evidence" value="ECO:0007669"/>
    <property type="project" value="UniProtKB-SubCell"/>
</dbReference>
<dbReference type="InterPro" id="IPR026748">
    <property type="entry name" value="Clarin"/>
</dbReference>
<evidence type="ECO:0008006" key="9">
    <source>
        <dbReference type="Google" id="ProtNLM"/>
    </source>
</evidence>
<name>A0A401Q4J8_SCYTO</name>
<evidence type="ECO:0000256" key="2">
    <source>
        <dbReference type="ARBA" id="ARBA00005787"/>
    </source>
</evidence>
<evidence type="ECO:0000313" key="7">
    <source>
        <dbReference type="EMBL" id="GCB80306.1"/>
    </source>
</evidence>
<gene>
    <name evidence="7" type="ORF">scyTo_0017138</name>
</gene>
<evidence type="ECO:0000256" key="1">
    <source>
        <dbReference type="ARBA" id="ARBA00004141"/>
    </source>
</evidence>
<dbReference type="Proteomes" id="UP000288216">
    <property type="component" value="Unassembled WGS sequence"/>
</dbReference>
<evidence type="ECO:0000256" key="4">
    <source>
        <dbReference type="ARBA" id="ARBA00022989"/>
    </source>
</evidence>
<comment type="subcellular location">
    <subcellularLocation>
        <location evidence="1">Membrane</location>
        <topology evidence="1">Multi-pass membrane protein</topology>
    </subcellularLocation>
</comment>
<dbReference type="GO" id="GO:0007605">
    <property type="term" value="P:sensory perception of sound"/>
    <property type="evidence" value="ECO:0007669"/>
    <property type="project" value="UniProtKB-ARBA"/>
</dbReference>
<keyword evidence="4 6" id="KW-1133">Transmembrane helix</keyword>
<evidence type="ECO:0000256" key="5">
    <source>
        <dbReference type="ARBA" id="ARBA00023136"/>
    </source>
</evidence>
<dbReference type="PANTHER" id="PTHR31548:SF4">
    <property type="entry name" value="CLARIN-1"/>
    <property type="match status" value="1"/>
</dbReference>
<keyword evidence="5 6" id="KW-0472">Membrane</keyword>
<comment type="similarity">
    <text evidence="2">Belongs to the clarin family.</text>
</comment>
<feature type="transmembrane region" description="Helical" evidence="6">
    <location>
        <begin position="55"/>
        <end position="83"/>
    </location>
</feature>
<dbReference type="OMA" id="ICCEYLA"/>
<comment type="caution">
    <text evidence="7">The sequence shown here is derived from an EMBL/GenBank/DDBJ whole genome shotgun (WGS) entry which is preliminary data.</text>
</comment>
<evidence type="ECO:0000256" key="6">
    <source>
        <dbReference type="SAM" id="Phobius"/>
    </source>
</evidence>
<dbReference type="Pfam" id="PF25807">
    <property type="entry name" value="Clarin-2"/>
    <property type="match status" value="1"/>
</dbReference>
<feature type="transmembrane region" description="Helical" evidence="6">
    <location>
        <begin position="95"/>
        <end position="113"/>
    </location>
</feature>
<organism evidence="7 8">
    <name type="scientific">Scyliorhinus torazame</name>
    <name type="common">Cloudy catshark</name>
    <name type="synonym">Catulus torazame</name>
    <dbReference type="NCBI Taxonomy" id="75743"/>
    <lineage>
        <taxon>Eukaryota</taxon>
        <taxon>Metazoa</taxon>
        <taxon>Chordata</taxon>
        <taxon>Craniata</taxon>
        <taxon>Vertebrata</taxon>
        <taxon>Chondrichthyes</taxon>
        <taxon>Elasmobranchii</taxon>
        <taxon>Galeomorphii</taxon>
        <taxon>Galeoidea</taxon>
        <taxon>Carcharhiniformes</taxon>
        <taxon>Scyliorhinidae</taxon>
        <taxon>Scyliorhinus</taxon>
    </lineage>
</organism>
<keyword evidence="8" id="KW-1185">Reference proteome</keyword>
<dbReference type="OrthoDB" id="10012538at2759"/>
<dbReference type="EMBL" id="BFAA01010885">
    <property type="protein sequence ID" value="GCB80306.1"/>
    <property type="molecule type" value="Genomic_DNA"/>
</dbReference>
<evidence type="ECO:0000313" key="8">
    <source>
        <dbReference type="Proteomes" id="UP000288216"/>
    </source>
</evidence>
<dbReference type="AlphaFoldDB" id="A0A401Q4J8"/>
<dbReference type="STRING" id="75743.A0A401Q4J8"/>
<protein>
    <recommendedName>
        <fullName evidence="9">Clarin 1</fullName>
    </recommendedName>
</protein>
<feature type="transmembrane region" description="Helical" evidence="6">
    <location>
        <begin position="145"/>
        <end position="167"/>
    </location>
</feature>